<organism evidence="3 4">
    <name type="scientific">Plantactinospora endophytica</name>
    <dbReference type="NCBI Taxonomy" id="673535"/>
    <lineage>
        <taxon>Bacteria</taxon>
        <taxon>Bacillati</taxon>
        <taxon>Actinomycetota</taxon>
        <taxon>Actinomycetes</taxon>
        <taxon>Micromonosporales</taxon>
        <taxon>Micromonosporaceae</taxon>
        <taxon>Plantactinospora</taxon>
    </lineage>
</organism>
<reference evidence="3 4" key="1">
    <citation type="submission" date="2021-01" db="EMBL/GenBank/DDBJ databases">
        <title>Whole genome shotgun sequence of Plantactinospora endophytica NBRC 110450.</title>
        <authorList>
            <person name="Komaki H."/>
            <person name="Tamura T."/>
        </authorList>
    </citation>
    <scope>NUCLEOTIDE SEQUENCE [LARGE SCALE GENOMIC DNA]</scope>
    <source>
        <strain evidence="3 4">NBRC 110450</strain>
    </source>
</reference>
<dbReference type="Proteomes" id="UP000646749">
    <property type="component" value="Unassembled WGS sequence"/>
</dbReference>
<dbReference type="InterPro" id="IPR000086">
    <property type="entry name" value="NUDIX_hydrolase_dom"/>
</dbReference>
<dbReference type="InterPro" id="IPR015797">
    <property type="entry name" value="NUDIX_hydrolase-like_dom_sf"/>
</dbReference>
<dbReference type="CDD" id="cd03673">
    <property type="entry name" value="NUDIX_Ap6A_hydrolase"/>
    <property type="match status" value="1"/>
</dbReference>
<dbReference type="EMBL" id="BONW01000004">
    <property type="protein sequence ID" value="GIG86473.1"/>
    <property type="molecule type" value="Genomic_DNA"/>
</dbReference>
<name>A0ABQ4DVJ0_9ACTN</name>
<feature type="domain" description="Nudix hydrolase" evidence="2">
    <location>
        <begin position="5"/>
        <end position="133"/>
    </location>
</feature>
<dbReference type="CDD" id="cd07040">
    <property type="entry name" value="HP"/>
    <property type="match status" value="1"/>
</dbReference>
<gene>
    <name evidence="3" type="ORF">Pen02_14090</name>
</gene>
<dbReference type="InterPro" id="IPR051325">
    <property type="entry name" value="Nudix_hydrolase_domain"/>
</dbReference>
<dbReference type="SUPFAM" id="SSF53254">
    <property type="entry name" value="Phosphoglycerate mutase-like"/>
    <property type="match status" value="1"/>
</dbReference>
<protein>
    <submittedName>
        <fullName evidence="3">NUDIX hydrolase</fullName>
    </submittedName>
</protein>
<dbReference type="PANTHER" id="PTHR21340">
    <property type="entry name" value="DIADENOSINE 5,5-P1,P4-TETRAPHOSPHATE PYROPHOSPHOHYDROLASE MUTT"/>
    <property type="match status" value="1"/>
</dbReference>
<dbReference type="PANTHER" id="PTHR21340:SF0">
    <property type="entry name" value="BIS(5'-NUCLEOSYL)-TETRAPHOSPHATASE [ASYMMETRICAL]"/>
    <property type="match status" value="1"/>
</dbReference>
<dbReference type="Pfam" id="PF00293">
    <property type="entry name" value="NUDIX"/>
    <property type="match status" value="1"/>
</dbReference>
<proteinExistence type="predicted"/>
<sequence length="337" mass="35752">MAGLTPIRAAGGVVWRRSGDTVQVCLVHRPRYDDWSLPKGKLDPGEHPLTAAVREVAEEADVHGVPEVRLPPVHYLMRDGTPKTVDFWSMRAAGSGGFQPETEVDDVRWLPLSEAVRLVSYPHDVRVLEDFAALPPVSVLLGLVRHAPAGSRGTWSGPDTARPLDDAGVAKSRELAGLLALLRPVRLLSAAPRRCVQTLLPLAELLDRPVEVDSSYDEPKPGQDVEENALAAAGALLELARAGLPAVVCSQGKVIPRALVRLAGVAEPVEAPDSAAVPTVTAESAAVPVTTGPGRLSRSPEDFRTRKGTGWLLAFSGDRLVAASRLDGADRLAAIAP</sequence>
<dbReference type="PROSITE" id="PS00893">
    <property type="entry name" value="NUDIX_BOX"/>
    <property type="match status" value="1"/>
</dbReference>
<dbReference type="Gene3D" id="3.90.79.10">
    <property type="entry name" value="Nucleoside Triphosphate Pyrophosphohydrolase"/>
    <property type="match status" value="1"/>
</dbReference>
<dbReference type="SUPFAM" id="SSF55811">
    <property type="entry name" value="Nudix"/>
    <property type="match status" value="1"/>
</dbReference>
<dbReference type="RefSeq" id="WP_203865090.1">
    <property type="nucleotide sequence ID" value="NZ_BONW01000004.1"/>
</dbReference>
<dbReference type="Gene3D" id="3.40.50.1240">
    <property type="entry name" value="Phosphoglycerate mutase-like"/>
    <property type="match status" value="1"/>
</dbReference>
<dbReference type="PROSITE" id="PS51462">
    <property type="entry name" value="NUDIX"/>
    <property type="match status" value="1"/>
</dbReference>
<evidence type="ECO:0000256" key="1">
    <source>
        <dbReference type="ARBA" id="ARBA00022801"/>
    </source>
</evidence>
<comment type="caution">
    <text evidence="3">The sequence shown here is derived from an EMBL/GenBank/DDBJ whole genome shotgun (WGS) entry which is preliminary data.</text>
</comment>
<evidence type="ECO:0000313" key="4">
    <source>
        <dbReference type="Proteomes" id="UP000646749"/>
    </source>
</evidence>
<keyword evidence="1 3" id="KW-0378">Hydrolase</keyword>
<evidence type="ECO:0000313" key="3">
    <source>
        <dbReference type="EMBL" id="GIG86473.1"/>
    </source>
</evidence>
<keyword evidence="4" id="KW-1185">Reference proteome</keyword>
<evidence type="ECO:0000259" key="2">
    <source>
        <dbReference type="PROSITE" id="PS51462"/>
    </source>
</evidence>
<dbReference type="InterPro" id="IPR029033">
    <property type="entry name" value="His_PPase_superfam"/>
</dbReference>
<dbReference type="InterPro" id="IPR020084">
    <property type="entry name" value="NUDIX_hydrolase_CS"/>
</dbReference>
<accession>A0ABQ4DVJ0</accession>
<dbReference type="GO" id="GO:0016787">
    <property type="term" value="F:hydrolase activity"/>
    <property type="evidence" value="ECO:0007669"/>
    <property type="project" value="UniProtKB-KW"/>
</dbReference>